<comment type="caution">
    <text evidence="2">The sequence shown here is derived from an EMBL/GenBank/DDBJ whole genome shotgun (WGS) entry which is preliminary data.</text>
</comment>
<feature type="transmembrane region" description="Helical" evidence="1">
    <location>
        <begin position="20"/>
        <end position="38"/>
    </location>
</feature>
<organism evidence="2 3">
    <name type="scientific">Nocardiopsis composta</name>
    <dbReference type="NCBI Taxonomy" id="157465"/>
    <lineage>
        <taxon>Bacteria</taxon>
        <taxon>Bacillati</taxon>
        <taxon>Actinomycetota</taxon>
        <taxon>Actinomycetes</taxon>
        <taxon>Streptosporangiales</taxon>
        <taxon>Nocardiopsidaceae</taxon>
        <taxon>Nocardiopsis</taxon>
    </lineage>
</organism>
<keyword evidence="1" id="KW-0812">Transmembrane</keyword>
<gene>
    <name evidence="2" type="ORF">HDA36_001679</name>
</gene>
<keyword evidence="1" id="KW-0472">Membrane</keyword>
<dbReference type="EMBL" id="JACHDB010000001">
    <property type="protein sequence ID" value="MBB5431595.1"/>
    <property type="molecule type" value="Genomic_DNA"/>
</dbReference>
<dbReference type="AlphaFoldDB" id="A0A7W8QKR8"/>
<keyword evidence="1" id="KW-1133">Transmembrane helix</keyword>
<keyword evidence="3" id="KW-1185">Reference proteome</keyword>
<evidence type="ECO:0000313" key="2">
    <source>
        <dbReference type="EMBL" id="MBB5431595.1"/>
    </source>
</evidence>
<accession>A0A7W8QKR8</accession>
<sequence length="39" mass="4082">MVSVYETTVGIGPWDINVGLMGGLVVLGLIILLVLANLK</sequence>
<reference evidence="2 3" key="1">
    <citation type="submission" date="2020-08" db="EMBL/GenBank/DDBJ databases">
        <title>Sequencing the genomes of 1000 actinobacteria strains.</title>
        <authorList>
            <person name="Klenk H.-P."/>
        </authorList>
    </citation>
    <scope>NUCLEOTIDE SEQUENCE [LARGE SCALE GENOMIC DNA]</scope>
    <source>
        <strain evidence="2 3">DSM 44551</strain>
    </source>
</reference>
<proteinExistence type="predicted"/>
<evidence type="ECO:0000256" key="1">
    <source>
        <dbReference type="SAM" id="Phobius"/>
    </source>
</evidence>
<protein>
    <submittedName>
        <fullName evidence="2">Uncharacterized protein</fullName>
    </submittedName>
</protein>
<name>A0A7W8QKR8_9ACTN</name>
<dbReference type="Proteomes" id="UP000572635">
    <property type="component" value="Unassembled WGS sequence"/>
</dbReference>
<evidence type="ECO:0000313" key="3">
    <source>
        <dbReference type="Proteomes" id="UP000572635"/>
    </source>
</evidence>